<dbReference type="AlphaFoldDB" id="A0A9P1PWI3"/>
<feature type="transmembrane region" description="Helical" evidence="1">
    <location>
        <begin position="9"/>
        <end position="27"/>
    </location>
</feature>
<keyword evidence="1" id="KW-0472">Membrane</keyword>
<dbReference type="EMBL" id="CPZF01000006">
    <property type="protein sequence ID" value="CNF87574.1"/>
    <property type="molecule type" value="Genomic_DNA"/>
</dbReference>
<keyword evidence="1" id="KW-0812">Transmembrane</keyword>
<organism evidence="2 3">
    <name type="scientific">Yersinia enterocolitica</name>
    <dbReference type="NCBI Taxonomy" id="630"/>
    <lineage>
        <taxon>Bacteria</taxon>
        <taxon>Pseudomonadati</taxon>
        <taxon>Pseudomonadota</taxon>
        <taxon>Gammaproteobacteria</taxon>
        <taxon>Enterobacterales</taxon>
        <taxon>Yersiniaceae</taxon>
        <taxon>Yersinia</taxon>
    </lineage>
</organism>
<proteinExistence type="predicted"/>
<gene>
    <name evidence="2" type="ORF">ERS137939_02644</name>
</gene>
<accession>A0A9P1PWI3</accession>
<feature type="transmembrane region" description="Helical" evidence="1">
    <location>
        <begin position="62"/>
        <end position="85"/>
    </location>
</feature>
<reference evidence="2 3" key="1">
    <citation type="submission" date="2015-03" db="EMBL/GenBank/DDBJ databases">
        <authorList>
            <consortium name="Pathogen Informatics"/>
            <person name="Murphy D."/>
        </authorList>
    </citation>
    <scope>NUCLEOTIDE SEQUENCE [LARGE SCALE GENOMIC DNA]</scope>
    <source>
        <strain evidence="2 3">IP27818</strain>
    </source>
</reference>
<evidence type="ECO:0000313" key="2">
    <source>
        <dbReference type="EMBL" id="CNF87574.1"/>
    </source>
</evidence>
<evidence type="ECO:0000256" key="1">
    <source>
        <dbReference type="SAM" id="Phobius"/>
    </source>
</evidence>
<dbReference type="Proteomes" id="UP000041356">
    <property type="component" value="Unassembled WGS sequence"/>
</dbReference>
<keyword evidence="1" id="KW-1133">Transmembrane helix</keyword>
<comment type="caution">
    <text evidence="2">The sequence shown here is derived from an EMBL/GenBank/DDBJ whole genome shotgun (WGS) entry which is preliminary data.</text>
</comment>
<protein>
    <submittedName>
        <fullName evidence="2">Uncharacterized protein</fullName>
    </submittedName>
</protein>
<sequence>MTSANFARTVIKLILFIICFSVVFLFFQQMNMVKSFLYDLSVHIGNLIGHMGEDSEGSWIEFYLVLLFLLAITSLIYMCLTRYLFKK</sequence>
<name>A0A9P1PWI3_YEREN</name>
<evidence type="ECO:0000313" key="3">
    <source>
        <dbReference type="Proteomes" id="UP000041356"/>
    </source>
</evidence>